<dbReference type="EMBL" id="LAZR01003826">
    <property type="protein sequence ID" value="KKN14350.1"/>
    <property type="molecule type" value="Genomic_DNA"/>
</dbReference>
<reference evidence="1" key="1">
    <citation type="journal article" date="2015" name="Nature">
        <title>Complex archaea that bridge the gap between prokaryotes and eukaryotes.</title>
        <authorList>
            <person name="Spang A."/>
            <person name="Saw J.H."/>
            <person name="Jorgensen S.L."/>
            <person name="Zaremba-Niedzwiedzka K."/>
            <person name="Martijn J."/>
            <person name="Lind A.E."/>
            <person name="van Eijk R."/>
            <person name="Schleper C."/>
            <person name="Guy L."/>
            <person name="Ettema T.J."/>
        </authorList>
    </citation>
    <scope>NUCLEOTIDE SEQUENCE</scope>
</reference>
<proteinExistence type="predicted"/>
<protein>
    <submittedName>
        <fullName evidence="1">Uncharacterized protein</fullName>
    </submittedName>
</protein>
<organism evidence="1">
    <name type="scientific">marine sediment metagenome</name>
    <dbReference type="NCBI Taxonomy" id="412755"/>
    <lineage>
        <taxon>unclassified sequences</taxon>
        <taxon>metagenomes</taxon>
        <taxon>ecological metagenomes</taxon>
    </lineage>
</organism>
<gene>
    <name evidence="1" type="ORF">LCGC14_0997090</name>
</gene>
<evidence type="ECO:0000313" key="1">
    <source>
        <dbReference type="EMBL" id="KKN14350.1"/>
    </source>
</evidence>
<name>A0A0F9N450_9ZZZZ</name>
<accession>A0A0F9N450</accession>
<comment type="caution">
    <text evidence="1">The sequence shown here is derived from an EMBL/GenBank/DDBJ whole genome shotgun (WGS) entry which is preliminary data.</text>
</comment>
<dbReference type="AlphaFoldDB" id="A0A0F9N450"/>
<sequence length="130" mass="14433">MALMEFREPNQVAWYGSRPAHRGTQVNKFNTSRNTTTILHTVAPGKTLFISFFTCSLEFNAADVFADFFVRDTGDTLSYRIIQLTGEAVASFLITANPNPPIEVPSGFDIALLSSSTDVAIRVFIHGWEE</sequence>